<keyword evidence="1" id="KW-0472">Membrane</keyword>
<name>A0A1M6GNA3_9FLAO</name>
<keyword evidence="1" id="KW-0812">Transmembrane</keyword>
<evidence type="ECO:0000313" key="3">
    <source>
        <dbReference type="Proteomes" id="UP000184432"/>
    </source>
</evidence>
<dbReference type="AlphaFoldDB" id="A0A1M6GNA3"/>
<dbReference type="STRING" id="570521.SAMN04488508_105366"/>
<sequence length="115" mass="12975">MKVLESINETSNKALSWGESYVKFSQKYYKLKAFQQLTKAFSFLSKLAIIGSLLFLGLIFLTVSGAIWLSQIIGSAPLACLLMATALFICTAIGYLFRKQIDKNIIRKMSKEFFD</sequence>
<protein>
    <recommendedName>
        <fullName evidence="4">Holin-X, holin superfamily III</fullName>
    </recommendedName>
</protein>
<evidence type="ECO:0000313" key="2">
    <source>
        <dbReference type="EMBL" id="SHJ11474.1"/>
    </source>
</evidence>
<dbReference type="Proteomes" id="UP000184432">
    <property type="component" value="Unassembled WGS sequence"/>
</dbReference>
<reference evidence="3" key="1">
    <citation type="submission" date="2016-11" db="EMBL/GenBank/DDBJ databases">
        <authorList>
            <person name="Varghese N."/>
            <person name="Submissions S."/>
        </authorList>
    </citation>
    <scope>NUCLEOTIDE SEQUENCE [LARGE SCALE GENOMIC DNA]</scope>
    <source>
        <strain evidence="3">DSM 22623</strain>
    </source>
</reference>
<evidence type="ECO:0008006" key="4">
    <source>
        <dbReference type="Google" id="ProtNLM"/>
    </source>
</evidence>
<feature type="transmembrane region" description="Helical" evidence="1">
    <location>
        <begin position="47"/>
        <end position="69"/>
    </location>
</feature>
<gene>
    <name evidence="2" type="ORF">SAMN04488508_105366</name>
</gene>
<evidence type="ECO:0000256" key="1">
    <source>
        <dbReference type="SAM" id="Phobius"/>
    </source>
</evidence>
<keyword evidence="3" id="KW-1185">Reference proteome</keyword>
<dbReference type="EMBL" id="FQYP01000005">
    <property type="protein sequence ID" value="SHJ11474.1"/>
    <property type="molecule type" value="Genomic_DNA"/>
</dbReference>
<keyword evidence="1" id="KW-1133">Transmembrane helix</keyword>
<proteinExistence type="predicted"/>
<dbReference type="RefSeq" id="WP_073316550.1">
    <property type="nucleotide sequence ID" value="NZ_FQYP01000005.1"/>
</dbReference>
<accession>A0A1M6GNA3</accession>
<feature type="transmembrane region" description="Helical" evidence="1">
    <location>
        <begin position="75"/>
        <end position="97"/>
    </location>
</feature>
<dbReference type="OrthoDB" id="1202744at2"/>
<organism evidence="2 3">
    <name type="scientific">Aquimarina spongiae</name>
    <dbReference type="NCBI Taxonomy" id="570521"/>
    <lineage>
        <taxon>Bacteria</taxon>
        <taxon>Pseudomonadati</taxon>
        <taxon>Bacteroidota</taxon>
        <taxon>Flavobacteriia</taxon>
        <taxon>Flavobacteriales</taxon>
        <taxon>Flavobacteriaceae</taxon>
        <taxon>Aquimarina</taxon>
    </lineage>
</organism>